<dbReference type="SMART" id="SM00861">
    <property type="entry name" value="Transket_pyr"/>
    <property type="match status" value="1"/>
</dbReference>
<evidence type="ECO:0000259" key="1">
    <source>
        <dbReference type="SMART" id="SM00861"/>
    </source>
</evidence>
<dbReference type="SUPFAM" id="SSF52518">
    <property type="entry name" value="Thiamin diphosphate-binding fold (THDP-binding)"/>
    <property type="match status" value="1"/>
</dbReference>
<evidence type="ECO:0000313" key="2">
    <source>
        <dbReference type="EMBL" id="PIU99067.1"/>
    </source>
</evidence>
<dbReference type="Gene3D" id="3.40.50.970">
    <property type="match status" value="1"/>
</dbReference>
<reference evidence="3" key="1">
    <citation type="submission" date="2017-09" db="EMBL/GenBank/DDBJ databases">
        <title>Depth-based differentiation of microbial function through sediment-hosted aquifers and enrichment of novel symbionts in the deep terrestrial subsurface.</title>
        <authorList>
            <person name="Probst A.J."/>
            <person name="Ladd B."/>
            <person name="Jarett J.K."/>
            <person name="Geller-Mcgrath D.E."/>
            <person name="Sieber C.M.K."/>
            <person name="Emerson J.B."/>
            <person name="Anantharaman K."/>
            <person name="Thomas B.C."/>
            <person name="Malmstrom R."/>
            <person name="Stieglmeier M."/>
            <person name="Klingl A."/>
            <person name="Woyke T."/>
            <person name="Ryan C.M."/>
            <person name="Banfield J.F."/>
        </authorList>
    </citation>
    <scope>NUCLEOTIDE SEQUENCE [LARGE SCALE GENOMIC DNA]</scope>
</reference>
<dbReference type="InterPro" id="IPR009014">
    <property type="entry name" value="Transketo_C/PFOR_II"/>
</dbReference>
<dbReference type="InterPro" id="IPR005475">
    <property type="entry name" value="Transketolase-like_Pyr-bd"/>
</dbReference>
<feature type="domain" description="Transketolase-like pyrimidine-binding" evidence="1">
    <location>
        <begin position="1"/>
        <end position="162"/>
    </location>
</feature>
<name>A0A2M7B7J6_9BACT</name>
<evidence type="ECO:0000313" key="3">
    <source>
        <dbReference type="Proteomes" id="UP000230131"/>
    </source>
</evidence>
<dbReference type="InterPro" id="IPR029061">
    <property type="entry name" value="THDP-binding"/>
</dbReference>
<dbReference type="Gene3D" id="3.40.50.920">
    <property type="match status" value="1"/>
</dbReference>
<accession>A0A2M7B7J6</accession>
<dbReference type="CDD" id="cd07033">
    <property type="entry name" value="TPP_PYR_DXS_TK_like"/>
    <property type="match status" value="1"/>
</dbReference>
<sequence>MRKQFAKTLLELGQDERLIVLIGDISHFLLKDFAERYPQRFYNLGMAEQAMMSLAAGLAINGLVPVVHSIAPFITERCYEQIKDDLCYQNIGVNIVSVGSAFDYAALGCTHHCYDDLAILRALPNMQIIYPAAPHEFDILFRETYANGLPTYFRLPQKVHGLKTNPKFGEVEFLRKGKDITIAVSGPQLKNVLAVAEDLAKEKIDCEVIYFTTIKPVSADSQNLISQSLMKTKKFVSVEEHSVIGGLGDEVARIGGEIPFVHKRIGIGDKFLTNYGTYEEHCQANNLTKEGIIKTVYEIKSGNNF</sequence>
<comment type="caution">
    <text evidence="2">The sequence shown here is derived from an EMBL/GenBank/DDBJ whole genome shotgun (WGS) entry which is preliminary data.</text>
</comment>
<gene>
    <name evidence="2" type="ORF">COS59_01735</name>
</gene>
<dbReference type="EMBL" id="PEVH01000053">
    <property type="protein sequence ID" value="PIU99067.1"/>
    <property type="molecule type" value="Genomic_DNA"/>
</dbReference>
<dbReference type="Proteomes" id="UP000230131">
    <property type="component" value="Unassembled WGS sequence"/>
</dbReference>
<proteinExistence type="predicted"/>
<dbReference type="AlphaFoldDB" id="A0A2M7B7J6"/>
<organism evidence="2 3">
    <name type="scientific">Candidatus Wolfebacteria bacterium CG03_land_8_20_14_0_80_36_15</name>
    <dbReference type="NCBI Taxonomy" id="1975067"/>
    <lineage>
        <taxon>Bacteria</taxon>
        <taxon>Candidatus Wolfeibacteriota</taxon>
    </lineage>
</organism>
<dbReference type="Pfam" id="PF02779">
    <property type="entry name" value="Transket_pyr"/>
    <property type="match status" value="1"/>
</dbReference>
<dbReference type="PANTHER" id="PTHR43825:SF1">
    <property type="entry name" value="TRANSKETOLASE-LIKE PYRIMIDINE-BINDING DOMAIN-CONTAINING PROTEIN"/>
    <property type="match status" value="1"/>
</dbReference>
<dbReference type="SUPFAM" id="SSF52922">
    <property type="entry name" value="TK C-terminal domain-like"/>
    <property type="match status" value="1"/>
</dbReference>
<dbReference type="InterPro" id="IPR033248">
    <property type="entry name" value="Transketolase_C"/>
</dbReference>
<dbReference type="InterPro" id="IPR051157">
    <property type="entry name" value="PDH/Transketolase"/>
</dbReference>
<dbReference type="PANTHER" id="PTHR43825">
    <property type="entry name" value="PYRUVATE DEHYDROGENASE E1 COMPONENT"/>
    <property type="match status" value="1"/>
</dbReference>
<protein>
    <recommendedName>
        <fullName evidence="1">Transketolase-like pyrimidine-binding domain-containing protein</fullName>
    </recommendedName>
</protein>
<dbReference type="Pfam" id="PF02780">
    <property type="entry name" value="Transketolase_C"/>
    <property type="match status" value="1"/>
</dbReference>